<gene>
    <name evidence="2" type="ORF">FEF26_11855</name>
</gene>
<dbReference type="InterPro" id="IPR000600">
    <property type="entry name" value="ROK"/>
</dbReference>
<sequence length="437" mass="47947">MKTSAGHTYPRHPLKFCGPLDVRHHYVGAPTISEVDEVREHRSITDHPFRRPVSARRLLKVAWSGEALTATEFMEKTGFTRATVLSACRELVEAGWFKKEADARAAGEYTKGRPALRHTFRPDAAFVVAGDADEDMFTVAVADLHGVERSRVALKVSSLRQAAQRRRTLKQLVEEALEAANVPAERVAAVTLGVPAPVDTRGSSPPPDGREHYWPTVNPDFASLFQDKGWAVRLDNDANLGALCESTDGAGVGVRSFATLLSAERFGAGIVVDGRLLRGARGGVGEMRILDMVMGVEAPHGLERRARWEMRQLDEKNQLVGELASIPPEKRDALAVFRAAERHDTTALEVVDALAERLARVVRLLSELLDLDRIIIAGAIAPSVGPLLQRTREILQREPTQRCAELFASQHGADIVLRGAITSAIIDVRKRALLEEE</sequence>
<evidence type="ECO:0000313" key="3">
    <source>
        <dbReference type="Proteomes" id="UP000310458"/>
    </source>
</evidence>
<organism evidence="2 3">
    <name type="scientific">Nesterenkonia salmonea</name>
    <dbReference type="NCBI Taxonomy" id="1804987"/>
    <lineage>
        <taxon>Bacteria</taxon>
        <taxon>Bacillati</taxon>
        <taxon>Actinomycetota</taxon>
        <taxon>Actinomycetes</taxon>
        <taxon>Micrococcales</taxon>
        <taxon>Micrococcaceae</taxon>
        <taxon>Nesterenkonia</taxon>
    </lineage>
</organism>
<evidence type="ECO:0000256" key="1">
    <source>
        <dbReference type="ARBA" id="ARBA00006479"/>
    </source>
</evidence>
<dbReference type="EMBL" id="VAVZ01000034">
    <property type="protein sequence ID" value="TLP94485.1"/>
    <property type="molecule type" value="Genomic_DNA"/>
</dbReference>
<reference evidence="2 3" key="1">
    <citation type="submission" date="2019-05" db="EMBL/GenBank/DDBJ databases">
        <title>Nesterenkonia sp. GY074 isolated from the Southern Atlantic Ocean.</title>
        <authorList>
            <person name="Zhang G."/>
        </authorList>
    </citation>
    <scope>NUCLEOTIDE SEQUENCE [LARGE SCALE GENOMIC DNA]</scope>
    <source>
        <strain evidence="2 3">GY074</strain>
    </source>
</reference>
<dbReference type="AlphaFoldDB" id="A0A5R9BAD6"/>
<accession>A0A5R9BAD6</accession>
<protein>
    <submittedName>
        <fullName evidence="2">ROK family protein</fullName>
    </submittedName>
</protein>
<keyword evidence="3" id="KW-1185">Reference proteome</keyword>
<dbReference type="SUPFAM" id="SSF53067">
    <property type="entry name" value="Actin-like ATPase domain"/>
    <property type="match status" value="1"/>
</dbReference>
<name>A0A5R9BAD6_9MICC</name>
<dbReference type="Proteomes" id="UP000310458">
    <property type="component" value="Unassembled WGS sequence"/>
</dbReference>
<dbReference type="InterPro" id="IPR043129">
    <property type="entry name" value="ATPase_NBD"/>
</dbReference>
<proteinExistence type="inferred from homology"/>
<dbReference type="Pfam" id="PF00480">
    <property type="entry name" value="ROK"/>
    <property type="match status" value="1"/>
</dbReference>
<evidence type="ECO:0000313" key="2">
    <source>
        <dbReference type="EMBL" id="TLP94485.1"/>
    </source>
</evidence>
<comment type="similarity">
    <text evidence="1">Belongs to the ROK (NagC/XylR) family.</text>
</comment>
<dbReference type="PANTHER" id="PTHR18964:SF149">
    <property type="entry name" value="BIFUNCTIONAL UDP-N-ACETYLGLUCOSAMINE 2-EPIMERASE_N-ACETYLMANNOSAMINE KINASE"/>
    <property type="match status" value="1"/>
</dbReference>
<comment type="caution">
    <text evidence="2">The sequence shown here is derived from an EMBL/GenBank/DDBJ whole genome shotgun (WGS) entry which is preliminary data.</text>
</comment>
<dbReference type="PANTHER" id="PTHR18964">
    <property type="entry name" value="ROK (REPRESSOR, ORF, KINASE) FAMILY"/>
    <property type="match status" value="1"/>
</dbReference>
<dbReference type="OrthoDB" id="37575at2"/>
<dbReference type="Gene3D" id="3.30.420.40">
    <property type="match status" value="2"/>
</dbReference>